<feature type="domain" description="Transglutaminase-like" evidence="1">
    <location>
        <begin position="157"/>
        <end position="219"/>
    </location>
</feature>
<dbReference type="PANTHER" id="PTHR33490:SF6">
    <property type="entry name" value="SLL1049 PROTEIN"/>
    <property type="match status" value="1"/>
</dbReference>
<comment type="caution">
    <text evidence="2">The sequence shown here is derived from an EMBL/GenBank/DDBJ whole genome shotgun (WGS) entry which is preliminary data.</text>
</comment>
<dbReference type="Pfam" id="PF08379">
    <property type="entry name" value="Bact_transglu_N"/>
    <property type="match status" value="1"/>
</dbReference>
<dbReference type="SMART" id="SM00460">
    <property type="entry name" value="TGc"/>
    <property type="match status" value="1"/>
</dbReference>
<dbReference type="RefSeq" id="WP_380863900.1">
    <property type="nucleotide sequence ID" value="NZ_JBHRXV010000014.1"/>
</dbReference>
<dbReference type="SUPFAM" id="SSF54001">
    <property type="entry name" value="Cysteine proteinases"/>
    <property type="match status" value="1"/>
</dbReference>
<sequence>MRIHIDYRTTYRYEFVASGIVQALRLRPSDHDAQHVRHWRVDVDVDGVTRTSSDPFGNRLDMFYADAPTMALTIAVVGEADVSEVVGLVKGAPEPLPPAIFLRTTPLTRVDPALIDLAEGARRPEVLPTLHALMAAMHERISFDTAATDVATAATDALASGRGVCQDFAHIFSAGARHLGIPARYVSGHLARPERQEASHAWAEAYVPDLGWVAFDPANGICTTDSYLRVAVGLDYLDAAPVRGARRGGGAEALDVTVQAVDAMRQSQS</sequence>
<dbReference type="Proteomes" id="UP001595615">
    <property type="component" value="Unassembled WGS sequence"/>
</dbReference>
<dbReference type="InterPro" id="IPR002931">
    <property type="entry name" value="Transglutaminase-like"/>
</dbReference>
<protein>
    <submittedName>
        <fullName evidence="2">Transglutaminase domain-containing protein</fullName>
    </submittedName>
</protein>
<dbReference type="Pfam" id="PF01841">
    <property type="entry name" value="Transglut_core"/>
    <property type="match status" value="1"/>
</dbReference>
<dbReference type="PANTHER" id="PTHR33490">
    <property type="entry name" value="BLR5614 PROTEIN-RELATED"/>
    <property type="match status" value="1"/>
</dbReference>
<gene>
    <name evidence="2" type="ORF">ACFOMD_17630</name>
</gene>
<accession>A0ABV7XF87</accession>
<dbReference type="Gene3D" id="3.10.620.30">
    <property type="match status" value="1"/>
</dbReference>
<reference evidence="3" key="1">
    <citation type="journal article" date="2019" name="Int. J. Syst. Evol. Microbiol.">
        <title>The Global Catalogue of Microorganisms (GCM) 10K type strain sequencing project: providing services to taxonomists for standard genome sequencing and annotation.</title>
        <authorList>
            <consortium name="The Broad Institute Genomics Platform"/>
            <consortium name="The Broad Institute Genome Sequencing Center for Infectious Disease"/>
            <person name="Wu L."/>
            <person name="Ma J."/>
        </authorList>
    </citation>
    <scope>NUCLEOTIDE SEQUENCE [LARGE SCALE GENOMIC DNA]</scope>
    <source>
        <strain evidence="3">KCTC 42644</strain>
    </source>
</reference>
<dbReference type="EMBL" id="JBHRXV010000014">
    <property type="protein sequence ID" value="MFC3714393.1"/>
    <property type="molecule type" value="Genomic_DNA"/>
</dbReference>
<evidence type="ECO:0000259" key="1">
    <source>
        <dbReference type="SMART" id="SM00460"/>
    </source>
</evidence>
<dbReference type="InterPro" id="IPR013589">
    <property type="entry name" value="Bac_transglu_N"/>
</dbReference>
<evidence type="ECO:0000313" key="2">
    <source>
        <dbReference type="EMBL" id="MFC3714393.1"/>
    </source>
</evidence>
<organism evidence="2 3">
    <name type="scientific">Sphingoaurantiacus capsulatus</name>
    <dbReference type="NCBI Taxonomy" id="1771310"/>
    <lineage>
        <taxon>Bacteria</taxon>
        <taxon>Pseudomonadati</taxon>
        <taxon>Pseudomonadota</taxon>
        <taxon>Alphaproteobacteria</taxon>
        <taxon>Sphingomonadales</taxon>
        <taxon>Sphingosinicellaceae</taxon>
        <taxon>Sphingoaurantiacus</taxon>
    </lineage>
</organism>
<evidence type="ECO:0000313" key="3">
    <source>
        <dbReference type="Proteomes" id="UP001595615"/>
    </source>
</evidence>
<name>A0ABV7XF87_9SPHN</name>
<keyword evidence="3" id="KW-1185">Reference proteome</keyword>
<dbReference type="InterPro" id="IPR038765">
    <property type="entry name" value="Papain-like_cys_pep_sf"/>
</dbReference>
<proteinExistence type="predicted"/>